<gene>
    <name evidence="3" type="ORF">HPE56_04925</name>
</gene>
<feature type="domain" description="SusE outer membrane protein" evidence="1">
    <location>
        <begin position="31"/>
        <end position="137"/>
    </location>
</feature>
<feature type="domain" description="Outer membrane protein SusF/SusE-like C-terminal" evidence="2">
    <location>
        <begin position="276"/>
        <end position="362"/>
    </location>
</feature>
<accession>A0ABR7UY32</accession>
<evidence type="ECO:0000313" key="3">
    <source>
        <dbReference type="EMBL" id="MBD0777131.1"/>
    </source>
</evidence>
<dbReference type="InterPro" id="IPR032187">
    <property type="entry name" value="SusF/SusE-like_C"/>
</dbReference>
<dbReference type="PROSITE" id="PS51257">
    <property type="entry name" value="PROKAR_LIPOPROTEIN"/>
    <property type="match status" value="1"/>
</dbReference>
<name>A0ABR7UY32_9FLAO</name>
<dbReference type="CDD" id="cd12956">
    <property type="entry name" value="CBM_SusE-F_like"/>
    <property type="match status" value="3"/>
</dbReference>
<dbReference type="Pfam" id="PF14292">
    <property type="entry name" value="SusE"/>
    <property type="match status" value="1"/>
</dbReference>
<dbReference type="EMBL" id="JABTCF010000002">
    <property type="protein sequence ID" value="MBD0777131.1"/>
    <property type="molecule type" value="Genomic_DNA"/>
</dbReference>
<reference evidence="3" key="1">
    <citation type="submission" date="2020-05" db="EMBL/GenBank/DDBJ databases">
        <title>The draft genome sequence of Maribacter sp. ANRC-HE7.</title>
        <authorList>
            <person name="Mu L."/>
        </authorList>
    </citation>
    <scope>NUCLEOTIDE SEQUENCE</scope>
    <source>
        <strain evidence="3">ANRC-HE7</strain>
    </source>
</reference>
<dbReference type="InterPro" id="IPR025970">
    <property type="entry name" value="SusE"/>
</dbReference>
<evidence type="ECO:0000259" key="2">
    <source>
        <dbReference type="Pfam" id="PF16411"/>
    </source>
</evidence>
<proteinExistence type="predicted"/>
<evidence type="ECO:0000313" key="4">
    <source>
        <dbReference type="Proteomes" id="UP001166021"/>
    </source>
</evidence>
<dbReference type="Proteomes" id="UP001166021">
    <property type="component" value="Unassembled WGS sequence"/>
</dbReference>
<keyword evidence="4" id="KW-1185">Reference proteome</keyword>
<sequence>MKTIIKNFFKILPFILGAWLISSCDNDDVVPKFTLSQASENVAFSFSAADEYLISTGTMDNVAERFVWNNVDFGVQTEINYQLQGSIDNTFAAYDATTEYDSGTLSVTNAEVKVSDLNNLATLLGLEAGDSGQVYFRARAFAGSGEGADAVDSYSDVMTLNISILEETSGSSEIEISDWGIVGSAAPNAWDGPDVPFYTTNENNIIVAYASLIDGQIKFRQNNSWDDPNINYGDLTGDGILDTENDNNIDVTAGTYKITINLNDNSYSIEEFYWGLVGSATPNAWDGPDVKLSYDYTTNTFKTVVQLVDGEMKIRMNDSWDDPNINYGDLTGDGILDTENENNIAVTAGYYLVTVNFNTLEYSIEETEIWGVVGSAAPNGWDGPDVKFVPDFSNPGKWDLKDITLLDGDMKFRINDDWGGDYGDFNSDGILDQESDNNIIVTAGVYDISINFNDLTYTLTAK</sequence>
<evidence type="ECO:0000259" key="1">
    <source>
        <dbReference type="Pfam" id="PF14292"/>
    </source>
</evidence>
<dbReference type="Pfam" id="PF16411">
    <property type="entry name" value="SusF_SusE"/>
    <property type="match status" value="2"/>
</dbReference>
<comment type="caution">
    <text evidence="3">The sequence shown here is derived from an EMBL/GenBank/DDBJ whole genome shotgun (WGS) entry which is preliminary data.</text>
</comment>
<dbReference type="RefSeq" id="WP_188242663.1">
    <property type="nucleotide sequence ID" value="NZ_JABTCF010000002.1"/>
</dbReference>
<dbReference type="Gene3D" id="2.60.40.3620">
    <property type="match status" value="3"/>
</dbReference>
<organism evidence="3 4">
    <name type="scientific">Maribacter aquimaris</name>
    <dbReference type="NCBI Taxonomy" id="2737171"/>
    <lineage>
        <taxon>Bacteria</taxon>
        <taxon>Pseudomonadati</taxon>
        <taxon>Bacteroidota</taxon>
        <taxon>Flavobacteriia</taxon>
        <taxon>Flavobacteriales</taxon>
        <taxon>Flavobacteriaceae</taxon>
        <taxon>Maribacter</taxon>
    </lineage>
</organism>
<feature type="domain" description="Outer membrane protein SusF/SusE-like C-terminal" evidence="2">
    <location>
        <begin position="181"/>
        <end position="267"/>
    </location>
</feature>
<protein>
    <submittedName>
        <fullName evidence="3">SusF/SusE family outer membrane protein</fullName>
    </submittedName>
</protein>